<evidence type="ECO:0000313" key="2">
    <source>
        <dbReference type="EMBL" id="CAG8553921.1"/>
    </source>
</evidence>
<reference evidence="2" key="1">
    <citation type="submission" date="2021-06" db="EMBL/GenBank/DDBJ databases">
        <authorList>
            <person name="Kallberg Y."/>
            <person name="Tangrot J."/>
            <person name="Rosling A."/>
        </authorList>
    </citation>
    <scope>NUCLEOTIDE SEQUENCE</scope>
    <source>
        <strain evidence="2">IA702</strain>
    </source>
</reference>
<proteinExistence type="predicted"/>
<evidence type="ECO:0000256" key="1">
    <source>
        <dbReference type="SAM" id="Coils"/>
    </source>
</evidence>
<dbReference type="Proteomes" id="UP000789572">
    <property type="component" value="Unassembled WGS sequence"/>
</dbReference>
<sequence>RAAKAANYDINPLRQENKRLLDELNEIKSKRMKLGEDCVEWIQLAKELSLDKAVINETFYLSKLDSKERISKQLQSTDNAKFEQLFEKKYIGIICDLAKILKDKTPFEVYLISFALFSLLLIKQIASDTVYLADGSYYYDAHVVEAFSIAALSPKSLTSTAERSTQKYDKRCGSIFYMPSWSFEELETLRSTIFSYIEPENLKEFFEYVGGVPRYTLQMPGLALLSDPDNLAMALDNCLRQVSQALAELDTPEKAVAYIRHASQAVLFRNSTIDR</sequence>
<accession>A0A9N9B590</accession>
<keyword evidence="1" id="KW-0175">Coiled coil</keyword>
<dbReference type="EMBL" id="CAJVPJ010000751">
    <property type="protein sequence ID" value="CAG8553921.1"/>
    <property type="molecule type" value="Genomic_DNA"/>
</dbReference>
<organism evidence="2 3">
    <name type="scientific">Paraglomus occultum</name>
    <dbReference type="NCBI Taxonomy" id="144539"/>
    <lineage>
        <taxon>Eukaryota</taxon>
        <taxon>Fungi</taxon>
        <taxon>Fungi incertae sedis</taxon>
        <taxon>Mucoromycota</taxon>
        <taxon>Glomeromycotina</taxon>
        <taxon>Glomeromycetes</taxon>
        <taxon>Paraglomerales</taxon>
        <taxon>Paraglomeraceae</taxon>
        <taxon>Paraglomus</taxon>
    </lineage>
</organism>
<comment type="caution">
    <text evidence="2">The sequence shown here is derived from an EMBL/GenBank/DDBJ whole genome shotgun (WGS) entry which is preliminary data.</text>
</comment>
<name>A0A9N9B590_9GLOM</name>
<dbReference type="AlphaFoldDB" id="A0A9N9B590"/>
<feature type="coiled-coil region" evidence="1">
    <location>
        <begin position="10"/>
        <end position="37"/>
    </location>
</feature>
<protein>
    <submittedName>
        <fullName evidence="2">5894_t:CDS:1</fullName>
    </submittedName>
</protein>
<gene>
    <name evidence="2" type="ORF">POCULU_LOCUS5163</name>
</gene>
<evidence type="ECO:0000313" key="3">
    <source>
        <dbReference type="Proteomes" id="UP000789572"/>
    </source>
</evidence>
<keyword evidence="3" id="KW-1185">Reference proteome</keyword>
<feature type="non-terminal residue" evidence="2">
    <location>
        <position position="275"/>
    </location>
</feature>